<dbReference type="SUPFAM" id="SSF56300">
    <property type="entry name" value="Metallo-dependent phosphatases"/>
    <property type="match status" value="1"/>
</dbReference>
<comment type="similarity">
    <text evidence="1">Belongs to the CapA family.</text>
</comment>
<evidence type="ECO:0000256" key="1">
    <source>
        <dbReference type="ARBA" id="ARBA00005662"/>
    </source>
</evidence>
<dbReference type="GeneID" id="55585332"/>
<dbReference type="InterPro" id="IPR052169">
    <property type="entry name" value="CW_Biosynth-Accessory"/>
</dbReference>
<dbReference type="PANTHER" id="PTHR33393">
    <property type="entry name" value="POLYGLUTAMINE SYNTHESIS ACCESSORY PROTEIN RV0574C-RELATED"/>
    <property type="match status" value="1"/>
</dbReference>
<accession>A0A4P2VIA6</accession>
<dbReference type="AlphaFoldDB" id="A0A4P2VIA6"/>
<dbReference type="Pfam" id="PF09587">
    <property type="entry name" value="PGA_cap"/>
    <property type="match status" value="1"/>
</dbReference>
<reference evidence="3 4" key="1">
    <citation type="journal article" date="2019" name="ISME J.">
        <title>Isolation and characterization of a thermophilic sulfur- and iron-reducing thaumarchaeote from a terrestrial acidic hot spring.</title>
        <authorList>
            <person name="Kato S."/>
            <person name="Itoh T."/>
            <person name="Yuki M."/>
            <person name="Nagamori M."/>
            <person name="Ohnishi M."/>
            <person name="Uematsu K."/>
            <person name="Suzuki K."/>
            <person name="Takashina T."/>
            <person name="Ohkuma M."/>
        </authorList>
    </citation>
    <scope>NUCLEOTIDE SEQUENCE [LARGE SCALE GENOMIC DNA]</scope>
    <source>
        <strain evidence="3 4">NAS-02</strain>
    </source>
</reference>
<dbReference type="CDD" id="cd07381">
    <property type="entry name" value="MPP_CapA"/>
    <property type="match status" value="1"/>
</dbReference>
<dbReference type="EMBL" id="AP018732">
    <property type="protein sequence ID" value="BBE42902.1"/>
    <property type="molecule type" value="Genomic_DNA"/>
</dbReference>
<feature type="domain" description="Capsule synthesis protein CapA" evidence="2">
    <location>
        <begin position="2"/>
        <end position="256"/>
    </location>
</feature>
<dbReference type="RefSeq" id="WP_174449080.1">
    <property type="nucleotide sequence ID" value="NZ_AP018732.1"/>
</dbReference>
<evidence type="ECO:0000259" key="2">
    <source>
        <dbReference type="SMART" id="SM00854"/>
    </source>
</evidence>
<dbReference type="Gene3D" id="3.60.21.10">
    <property type="match status" value="1"/>
</dbReference>
<dbReference type="PANTHER" id="PTHR33393:SF13">
    <property type="entry name" value="PGA BIOSYNTHESIS PROTEIN CAPA"/>
    <property type="match status" value="1"/>
</dbReference>
<dbReference type="InterPro" id="IPR029052">
    <property type="entry name" value="Metallo-depent_PP-like"/>
</dbReference>
<evidence type="ECO:0000313" key="4">
    <source>
        <dbReference type="Proteomes" id="UP000509448"/>
    </source>
</evidence>
<dbReference type="Proteomes" id="UP000509448">
    <property type="component" value="Chromosome"/>
</dbReference>
<dbReference type="KEGG" id="ccai:NAS2_1522"/>
<gene>
    <name evidence="3" type="ORF">NAS2_1522</name>
</gene>
<evidence type="ECO:0000313" key="3">
    <source>
        <dbReference type="EMBL" id="BBE42902.1"/>
    </source>
</evidence>
<name>A0A4P2VIA6_9ARCH</name>
<dbReference type="SMART" id="SM00854">
    <property type="entry name" value="PGA_cap"/>
    <property type="match status" value="1"/>
</dbReference>
<dbReference type="OrthoDB" id="199819at2157"/>
<protein>
    <submittedName>
        <fullName evidence="3">Enzyme of poly-gamma-glutamate biosynthesis</fullName>
    </submittedName>
</protein>
<organism evidence="3 4">
    <name type="scientific">Conexivisphaera calida</name>
    <dbReference type="NCBI Taxonomy" id="1874277"/>
    <lineage>
        <taxon>Archaea</taxon>
        <taxon>Nitrososphaerota</taxon>
        <taxon>Conexivisphaeria</taxon>
        <taxon>Conexivisphaerales</taxon>
        <taxon>Conexivisphaeraceae</taxon>
        <taxon>Conexivisphaera</taxon>
    </lineage>
</organism>
<sequence>MRLQIAGDVTYSEDFSDKIDPEIIETLKDGYSVVNMEGPITDYGPSARKSVVISQPPEGAEALVHSGVRAASLANNHVMDHLARGLMDTIEVLDSMGIAHFGAGRDIVEASTPLRVGDFSLIGFATTLPPGSEAAPGTPGVSPVRVRCRYELDPDEAREQPGVQPRAECSADPSDVGRILRLIRREKDAGRRVVVVAHWGIANQRSPLRYQRELARRIVGAGADLIVGAHPHGLVGHEIVGGSHVFYGVGALILRPSFSYPLPRTMQSVIVRVDLDGEHLSVEPIPLIVEDGYPRAPSADEASTALRTLGWTPG</sequence>
<keyword evidence="4" id="KW-1185">Reference proteome</keyword>
<dbReference type="InterPro" id="IPR019079">
    <property type="entry name" value="Capsule_synth_CapA"/>
</dbReference>
<proteinExistence type="inferred from homology"/>